<gene>
    <name evidence="1" type="ORF">ACFSL4_08250</name>
</gene>
<name>A0ABW4ILP4_9ACTN</name>
<dbReference type="RefSeq" id="WP_381080096.1">
    <property type="nucleotide sequence ID" value="NZ_JBHUDX010000020.1"/>
</dbReference>
<sequence length="52" mass="5538">MSRCPKGYRNPTDSCDGCLAWGDFSGRLCPTCYMFGRSHATAVCAGSAVSSR</sequence>
<evidence type="ECO:0000313" key="2">
    <source>
        <dbReference type="Proteomes" id="UP001597261"/>
    </source>
</evidence>
<organism evidence="1 2">
    <name type="scientific">Streptomyces caeni</name>
    <dbReference type="NCBI Taxonomy" id="2307231"/>
    <lineage>
        <taxon>Bacteria</taxon>
        <taxon>Bacillati</taxon>
        <taxon>Actinomycetota</taxon>
        <taxon>Actinomycetes</taxon>
        <taxon>Kitasatosporales</taxon>
        <taxon>Streptomycetaceae</taxon>
        <taxon>Streptomyces</taxon>
    </lineage>
</organism>
<protein>
    <submittedName>
        <fullName evidence="1">Uncharacterized protein</fullName>
    </submittedName>
</protein>
<dbReference type="Proteomes" id="UP001597261">
    <property type="component" value="Unassembled WGS sequence"/>
</dbReference>
<keyword evidence="2" id="KW-1185">Reference proteome</keyword>
<reference evidence="2" key="1">
    <citation type="journal article" date="2019" name="Int. J. Syst. Evol. Microbiol.">
        <title>The Global Catalogue of Microorganisms (GCM) 10K type strain sequencing project: providing services to taxonomists for standard genome sequencing and annotation.</title>
        <authorList>
            <consortium name="The Broad Institute Genomics Platform"/>
            <consortium name="The Broad Institute Genome Sequencing Center for Infectious Disease"/>
            <person name="Wu L."/>
            <person name="Ma J."/>
        </authorList>
    </citation>
    <scope>NUCLEOTIDE SEQUENCE [LARGE SCALE GENOMIC DNA]</scope>
    <source>
        <strain evidence="2">CGMCC 1.12470</strain>
    </source>
</reference>
<comment type="caution">
    <text evidence="1">The sequence shown here is derived from an EMBL/GenBank/DDBJ whole genome shotgun (WGS) entry which is preliminary data.</text>
</comment>
<dbReference type="EMBL" id="JBHUDX010000020">
    <property type="protein sequence ID" value="MFD1658205.1"/>
    <property type="molecule type" value="Genomic_DNA"/>
</dbReference>
<accession>A0ABW4ILP4</accession>
<proteinExistence type="predicted"/>
<evidence type="ECO:0000313" key="1">
    <source>
        <dbReference type="EMBL" id="MFD1658205.1"/>
    </source>
</evidence>